<proteinExistence type="predicted"/>
<protein>
    <recommendedName>
        <fullName evidence="3">Cysteine-rich CPXCG</fullName>
    </recommendedName>
</protein>
<reference evidence="2" key="2">
    <citation type="submission" date="2016-04" db="EMBL/GenBank/DDBJ databases">
        <title>First Complete Genome Sequence of a Subdivision 6 Acidobacterium.</title>
        <authorList>
            <person name="Huang S."/>
            <person name="Vieira S."/>
            <person name="Bunk B."/>
            <person name="Riedel T."/>
            <person name="Sproeer C."/>
            <person name="Overmann J."/>
        </authorList>
    </citation>
    <scope>NUCLEOTIDE SEQUENCE [LARGE SCALE GENOMIC DNA]</scope>
    <source>
        <strain evidence="2">DSM 100886 HEG_-6_39</strain>
    </source>
</reference>
<dbReference type="InterPro" id="IPR025990">
    <property type="entry name" value="zinc_ribbon_bacterial"/>
</dbReference>
<evidence type="ECO:0008006" key="3">
    <source>
        <dbReference type="Google" id="ProtNLM"/>
    </source>
</evidence>
<gene>
    <name evidence="1" type="ORF">LuPra_04315</name>
</gene>
<name>A0A143PSK3_LUTPR</name>
<dbReference type="EMBL" id="CP015136">
    <property type="protein sequence ID" value="AMY11070.1"/>
    <property type="molecule type" value="Genomic_DNA"/>
</dbReference>
<dbReference type="Pfam" id="PF14255">
    <property type="entry name" value="Zn_ribbon_21"/>
    <property type="match status" value="1"/>
</dbReference>
<accession>A0A143PSK3</accession>
<evidence type="ECO:0000313" key="2">
    <source>
        <dbReference type="Proteomes" id="UP000076079"/>
    </source>
</evidence>
<organism evidence="1 2">
    <name type="scientific">Luteitalea pratensis</name>
    <dbReference type="NCBI Taxonomy" id="1855912"/>
    <lineage>
        <taxon>Bacteria</taxon>
        <taxon>Pseudomonadati</taxon>
        <taxon>Acidobacteriota</taxon>
        <taxon>Vicinamibacteria</taxon>
        <taxon>Vicinamibacterales</taxon>
        <taxon>Vicinamibacteraceae</taxon>
        <taxon>Luteitalea</taxon>
    </lineage>
</organism>
<dbReference type="OrthoDB" id="9814566at2"/>
<reference evidence="1 2" key="1">
    <citation type="journal article" date="2016" name="Genome Announc.">
        <title>First Complete Genome Sequence of a Subdivision 6 Acidobacterium Strain.</title>
        <authorList>
            <person name="Huang S."/>
            <person name="Vieira S."/>
            <person name="Bunk B."/>
            <person name="Riedel T."/>
            <person name="Sproer C."/>
            <person name="Overmann J."/>
        </authorList>
    </citation>
    <scope>NUCLEOTIDE SEQUENCE [LARGE SCALE GENOMIC DNA]</scope>
    <source>
        <strain evidence="2">DSM 100886 HEG_-6_39</strain>
    </source>
</reference>
<keyword evidence="2" id="KW-1185">Reference proteome</keyword>
<sequence>MEIDTNCPSCGEPVTLVVDVTAGRRQIYVEDCWVCCRPMEVVVTVHSRDDVEVGVRSNDE</sequence>
<dbReference type="Proteomes" id="UP000076079">
    <property type="component" value="Chromosome"/>
</dbReference>
<dbReference type="AlphaFoldDB" id="A0A143PSK3"/>
<evidence type="ECO:0000313" key="1">
    <source>
        <dbReference type="EMBL" id="AMY11070.1"/>
    </source>
</evidence>
<dbReference type="InterPro" id="IPR017143">
    <property type="entry name" value="UCP037225"/>
</dbReference>
<dbReference type="KEGG" id="abac:LuPra_04315"/>
<dbReference type="PIRSF" id="PIRSF037225">
    <property type="entry name" value="UCP037225"/>
    <property type="match status" value="1"/>
</dbReference>
<dbReference type="RefSeq" id="WP_110172653.1">
    <property type="nucleotide sequence ID" value="NZ_CP015136.1"/>
</dbReference>